<evidence type="ECO:0000256" key="4">
    <source>
        <dbReference type="ARBA" id="ARBA00022989"/>
    </source>
</evidence>
<dbReference type="InterPro" id="IPR001626">
    <property type="entry name" value="ABC_TroCD"/>
</dbReference>
<feature type="transmembrane region" description="Helical" evidence="7">
    <location>
        <begin position="73"/>
        <end position="90"/>
    </location>
</feature>
<dbReference type="PANTHER" id="PTHR30477:SF13">
    <property type="entry name" value="IRON TRANSPORT SYSTEM MEMBRANE PROTEIN HI_0360-RELATED"/>
    <property type="match status" value="1"/>
</dbReference>
<evidence type="ECO:0000313" key="8">
    <source>
        <dbReference type="EMBL" id="MDQ7249556.1"/>
    </source>
</evidence>
<organism evidence="8 9">
    <name type="scientific">Dongia sedimenti</name>
    <dbReference type="NCBI Taxonomy" id="3064282"/>
    <lineage>
        <taxon>Bacteria</taxon>
        <taxon>Pseudomonadati</taxon>
        <taxon>Pseudomonadota</taxon>
        <taxon>Alphaproteobacteria</taxon>
        <taxon>Rhodospirillales</taxon>
        <taxon>Dongiaceae</taxon>
        <taxon>Dongia</taxon>
    </lineage>
</organism>
<evidence type="ECO:0000256" key="7">
    <source>
        <dbReference type="SAM" id="Phobius"/>
    </source>
</evidence>
<dbReference type="SUPFAM" id="SSF81345">
    <property type="entry name" value="ABC transporter involved in vitamin B12 uptake, BtuC"/>
    <property type="match status" value="1"/>
</dbReference>
<feature type="transmembrane region" description="Helical" evidence="7">
    <location>
        <begin position="263"/>
        <end position="282"/>
    </location>
</feature>
<keyword evidence="5 7" id="KW-0472">Membrane</keyword>
<dbReference type="Pfam" id="PF00950">
    <property type="entry name" value="ABC-3"/>
    <property type="match status" value="1"/>
</dbReference>
<keyword evidence="6" id="KW-0813">Transport</keyword>
<comment type="caution">
    <text evidence="8">The sequence shown here is derived from an EMBL/GenBank/DDBJ whole genome shotgun (WGS) entry which is preliminary data.</text>
</comment>
<sequence length="299" mass="30847">MALHDLLIAPFSEFAFMRRALIACIAISLSAGPIGSFLVLRRMSLMGDAMSHAVLPGVALGFLFFGLDLWSMALGGLVASLAVALLAGVVSRVTPLKEDTSLAGFYLISIASGVLIISLHGSNVDLMHILFGSLLGVDDRSLLLVAGAATLTLFAFAVIYRPLVVECFDPGFLRVAAGGRSGSAIGGPGAVAHLVFLVLVVVNLVAGMQALGTLMSVGLLLLPAAAARLWAGSVGGLMLTTSGIAMAASLLGLVLSYHVNAPSGPAIVLVAGFFYIASLAFGQRGGLVRRYLPRRHLAH</sequence>
<dbReference type="RefSeq" id="WP_379957644.1">
    <property type="nucleotide sequence ID" value="NZ_JAUYVI010000005.1"/>
</dbReference>
<keyword evidence="4 7" id="KW-1133">Transmembrane helix</keyword>
<evidence type="ECO:0000313" key="9">
    <source>
        <dbReference type="Proteomes" id="UP001230156"/>
    </source>
</evidence>
<name>A0ABU0YPA3_9PROT</name>
<feature type="transmembrane region" description="Helical" evidence="7">
    <location>
        <begin position="237"/>
        <end position="257"/>
    </location>
</feature>
<dbReference type="InterPro" id="IPR037294">
    <property type="entry name" value="ABC_BtuC-like"/>
</dbReference>
<accession>A0ABU0YPA3</accession>
<dbReference type="Proteomes" id="UP001230156">
    <property type="component" value="Unassembled WGS sequence"/>
</dbReference>
<feature type="transmembrane region" description="Helical" evidence="7">
    <location>
        <begin position="211"/>
        <end position="230"/>
    </location>
</feature>
<keyword evidence="9" id="KW-1185">Reference proteome</keyword>
<evidence type="ECO:0000256" key="1">
    <source>
        <dbReference type="ARBA" id="ARBA00004141"/>
    </source>
</evidence>
<evidence type="ECO:0000256" key="3">
    <source>
        <dbReference type="ARBA" id="ARBA00022692"/>
    </source>
</evidence>
<dbReference type="PANTHER" id="PTHR30477">
    <property type="entry name" value="ABC-TRANSPORTER METAL-BINDING PROTEIN"/>
    <property type="match status" value="1"/>
</dbReference>
<comment type="similarity">
    <text evidence="2 6">Belongs to the ABC-3 integral membrane protein family.</text>
</comment>
<feature type="transmembrane region" description="Helical" evidence="7">
    <location>
        <begin position="102"/>
        <end position="121"/>
    </location>
</feature>
<evidence type="ECO:0000256" key="6">
    <source>
        <dbReference type="RuleBase" id="RU003943"/>
    </source>
</evidence>
<feature type="transmembrane region" description="Helical" evidence="7">
    <location>
        <begin position="141"/>
        <end position="163"/>
    </location>
</feature>
<evidence type="ECO:0000256" key="2">
    <source>
        <dbReference type="ARBA" id="ARBA00008034"/>
    </source>
</evidence>
<dbReference type="EMBL" id="JAUYVI010000005">
    <property type="protein sequence ID" value="MDQ7249556.1"/>
    <property type="molecule type" value="Genomic_DNA"/>
</dbReference>
<protein>
    <submittedName>
        <fullName evidence="8">Metal ABC transporter permease</fullName>
    </submittedName>
</protein>
<comment type="subcellular location">
    <subcellularLocation>
        <location evidence="6">Cell membrane</location>
        <topology evidence="6">Multi-pass membrane protein</topology>
    </subcellularLocation>
    <subcellularLocation>
        <location evidence="1">Membrane</location>
        <topology evidence="1">Multi-pass membrane protein</topology>
    </subcellularLocation>
</comment>
<keyword evidence="3 6" id="KW-0812">Transmembrane</keyword>
<evidence type="ECO:0000256" key="5">
    <source>
        <dbReference type="ARBA" id="ARBA00023136"/>
    </source>
</evidence>
<proteinExistence type="inferred from homology"/>
<gene>
    <name evidence="8" type="ORF">Q8A70_17845</name>
</gene>
<feature type="transmembrane region" description="Helical" evidence="7">
    <location>
        <begin position="184"/>
        <end position="205"/>
    </location>
</feature>
<dbReference type="Gene3D" id="1.10.3470.10">
    <property type="entry name" value="ABC transporter involved in vitamin B12 uptake, BtuC"/>
    <property type="match status" value="1"/>
</dbReference>
<feature type="transmembrane region" description="Helical" evidence="7">
    <location>
        <begin position="20"/>
        <end position="40"/>
    </location>
</feature>
<reference evidence="9" key="1">
    <citation type="submission" date="2023-08" db="EMBL/GenBank/DDBJ databases">
        <title>Rhodospirillaceae gen. nov., a novel taxon isolated from the Yangtze River Yuezi River estuary sludge.</title>
        <authorList>
            <person name="Ruan L."/>
        </authorList>
    </citation>
    <scope>NUCLEOTIDE SEQUENCE [LARGE SCALE GENOMIC DNA]</scope>
    <source>
        <strain evidence="9">R-7</strain>
    </source>
</reference>